<dbReference type="AlphaFoldDB" id="X0ZJT2"/>
<accession>X0ZJT2</accession>
<dbReference type="EMBL" id="BART01003732">
    <property type="protein sequence ID" value="GAG60608.1"/>
    <property type="molecule type" value="Genomic_DNA"/>
</dbReference>
<protein>
    <submittedName>
        <fullName evidence="2">Uncharacterized protein</fullName>
    </submittedName>
</protein>
<evidence type="ECO:0000256" key="1">
    <source>
        <dbReference type="SAM" id="MobiDB-lite"/>
    </source>
</evidence>
<comment type="caution">
    <text evidence="2">The sequence shown here is derived from an EMBL/GenBank/DDBJ whole genome shotgun (WGS) entry which is preliminary data.</text>
</comment>
<evidence type="ECO:0000313" key="2">
    <source>
        <dbReference type="EMBL" id="GAG60608.1"/>
    </source>
</evidence>
<organism evidence="2">
    <name type="scientific">marine sediment metagenome</name>
    <dbReference type="NCBI Taxonomy" id="412755"/>
    <lineage>
        <taxon>unclassified sequences</taxon>
        <taxon>metagenomes</taxon>
        <taxon>ecological metagenomes</taxon>
    </lineage>
</organism>
<gene>
    <name evidence="2" type="ORF">S01H4_09992</name>
</gene>
<feature type="region of interest" description="Disordered" evidence="1">
    <location>
        <begin position="108"/>
        <end position="167"/>
    </location>
</feature>
<reference evidence="2" key="1">
    <citation type="journal article" date="2014" name="Front. Microbiol.">
        <title>High frequency of phylogenetically diverse reductive dehalogenase-homologous genes in deep subseafloor sedimentary metagenomes.</title>
        <authorList>
            <person name="Kawai M."/>
            <person name="Futagami T."/>
            <person name="Toyoda A."/>
            <person name="Takaki Y."/>
            <person name="Nishi S."/>
            <person name="Hori S."/>
            <person name="Arai W."/>
            <person name="Tsubouchi T."/>
            <person name="Morono Y."/>
            <person name="Uchiyama I."/>
            <person name="Ito T."/>
            <person name="Fujiyama A."/>
            <person name="Inagaki F."/>
            <person name="Takami H."/>
        </authorList>
    </citation>
    <scope>NUCLEOTIDE SEQUENCE</scope>
    <source>
        <strain evidence="2">Expedition CK06-06</strain>
    </source>
</reference>
<name>X0ZJT2_9ZZZZ</name>
<feature type="compositionally biased region" description="Basic and acidic residues" evidence="1">
    <location>
        <begin position="151"/>
        <end position="167"/>
    </location>
</feature>
<sequence length="167" mass="20178">MRLKGIKSIREANEFLEYYLPIYNKRFSVKALKKGDIHRLVLQGTDVDAILCIKTERTLRNDFTVAHNKKFYQILDHINAKKVIVEERMNGKIFISYKQRQLNYKEIDKRSKKRPKQSITETPKKRYIPPVDHPWRKFKMGNYPQTYTYQQKEKRNKKEKELLLTKT</sequence>
<proteinExistence type="predicted"/>